<name>A0ABN7AIP1_9HEMI</name>
<protein>
    <submittedName>
        <fullName evidence="2">Uncharacterized protein</fullName>
    </submittedName>
</protein>
<dbReference type="EMBL" id="AP028911">
    <property type="protein sequence ID" value="BES92128.1"/>
    <property type="molecule type" value="Genomic_DNA"/>
</dbReference>
<feature type="region of interest" description="Disordered" evidence="1">
    <location>
        <begin position="1"/>
        <end position="182"/>
    </location>
</feature>
<organism evidence="2 3">
    <name type="scientific">Nesidiocoris tenuis</name>
    <dbReference type="NCBI Taxonomy" id="355587"/>
    <lineage>
        <taxon>Eukaryota</taxon>
        <taxon>Metazoa</taxon>
        <taxon>Ecdysozoa</taxon>
        <taxon>Arthropoda</taxon>
        <taxon>Hexapoda</taxon>
        <taxon>Insecta</taxon>
        <taxon>Pterygota</taxon>
        <taxon>Neoptera</taxon>
        <taxon>Paraneoptera</taxon>
        <taxon>Hemiptera</taxon>
        <taxon>Heteroptera</taxon>
        <taxon>Panheteroptera</taxon>
        <taxon>Cimicomorpha</taxon>
        <taxon>Miridae</taxon>
        <taxon>Dicyphina</taxon>
        <taxon>Nesidiocoris</taxon>
    </lineage>
</organism>
<dbReference type="Proteomes" id="UP001307889">
    <property type="component" value="Chromosome 3"/>
</dbReference>
<feature type="compositionally biased region" description="Basic and acidic residues" evidence="1">
    <location>
        <begin position="7"/>
        <end position="35"/>
    </location>
</feature>
<feature type="compositionally biased region" description="Polar residues" evidence="1">
    <location>
        <begin position="160"/>
        <end position="172"/>
    </location>
</feature>
<evidence type="ECO:0000313" key="2">
    <source>
        <dbReference type="EMBL" id="BES92128.1"/>
    </source>
</evidence>
<evidence type="ECO:0000256" key="1">
    <source>
        <dbReference type="SAM" id="MobiDB-lite"/>
    </source>
</evidence>
<keyword evidence="3" id="KW-1185">Reference proteome</keyword>
<reference evidence="2 3" key="1">
    <citation type="submission" date="2023-09" db="EMBL/GenBank/DDBJ databases">
        <title>Nesidiocoris tenuis whole genome shotgun sequence.</title>
        <authorList>
            <person name="Shibata T."/>
            <person name="Shimoda M."/>
            <person name="Kobayashi T."/>
            <person name="Uehara T."/>
        </authorList>
    </citation>
    <scope>NUCLEOTIDE SEQUENCE [LARGE SCALE GENOMIC DNA]</scope>
    <source>
        <strain evidence="2 3">Japan</strain>
    </source>
</reference>
<feature type="compositionally biased region" description="Basic and acidic residues" evidence="1">
    <location>
        <begin position="75"/>
        <end position="85"/>
    </location>
</feature>
<evidence type="ECO:0000313" key="3">
    <source>
        <dbReference type="Proteomes" id="UP001307889"/>
    </source>
</evidence>
<gene>
    <name evidence="2" type="ORF">NTJ_04936</name>
</gene>
<proteinExistence type="predicted"/>
<sequence>MAFSEDEVIREIMESAAEGRGEELEDQNSRRKESEEIITDTYDGPQPESGRKLTGSTDAPMEDSVSPNRLCGPGKEPEPEKKNDPGSENGPKSCGPETKKESKTSCVPCKRAPKRKKSENGSSSSSKTKKAKKAEKTCPARCVGCGKRRSSKSVSKNSRGQKNGSKKSQTAKCSRAKNPKDQ</sequence>
<accession>A0ABN7AIP1</accession>